<dbReference type="GO" id="GO:0005739">
    <property type="term" value="C:mitochondrion"/>
    <property type="evidence" value="ECO:0007669"/>
    <property type="project" value="TreeGrafter"/>
</dbReference>
<name>A0A0K8UAT0_BACLA</name>
<dbReference type="PANTHER" id="PTHR13338">
    <property type="entry name" value="UPF0240 PROTEIN"/>
    <property type="match status" value="1"/>
</dbReference>
<dbReference type="InterPro" id="IPR009622">
    <property type="entry name" value="NDUFAF4"/>
</dbReference>
<dbReference type="AlphaFoldDB" id="A0A0K8UAT0"/>
<reference evidence="1" key="1">
    <citation type="submission" date="2015-06" db="EMBL/GenBank/DDBJ databases">
        <authorList>
            <person name="Hoefler B.C."/>
            <person name="Straight P.D."/>
        </authorList>
    </citation>
    <scope>NUCLEOTIDE SEQUENCE</scope>
</reference>
<dbReference type="EMBL" id="GDHF01028552">
    <property type="protein sequence ID" value="JAI23762.1"/>
    <property type="molecule type" value="Transcribed_RNA"/>
</dbReference>
<dbReference type="PANTHER" id="PTHR13338:SF4">
    <property type="entry name" value="NADH DEHYDROGENASE [UBIQUINONE] 1 ALPHA SUBCOMPLEX ASSEMBLY FACTOR 4"/>
    <property type="match status" value="1"/>
</dbReference>
<sequence>MGKVMSMVANKMNRFNVENRAHRILERDKPVPAPKYESNIQDMQRALELDPQLVDKLNKKDLALDDRLKNVYVTSEDKFIDYAAQRTDPNKPLPLSRKTPQDFEYGYREPTRVVAGRCTLRQAMQFITDHQSDPELWTKQRIASDYKLKEEVVGNVLHYFKSFNVYIPDKGQKERILSQSSKKLIESKSED</sequence>
<organism evidence="1">
    <name type="scientific">Bactrocera latifrons</name>
    <name type="common">Malaysian fruit fly</name>
    <name type="synonym">Chaetodacus latifrons</name>
    <dbReference type="NCBI Taxonomy" id="174628"/>
    <lineage>
        <taxon>Eukaryota</taxon>
        <taxon>Metazoa</taxon>
        <taxon>Ecdysozoa</taxon>
        <taxon>Arthropoda</taxon>
        <taxon>Hexapoda</taxon>
        <taxon>Insecta</taxon>
        <taxon>Pterygota</taxon>
        <taxon>Neoptera</taxon>
        <taxon>Endopterygota</taxon>
        <taxon>Diptera</taxon>
        <taxon>Brachycera</taxon>
        <taxon>Muscomorpha</taxon>
        <taxon>Tephritoidea</taxon>
        <taxon>Tephritidae</taxon>
        <taxon>Bactrocera</taxon>
        <taxon>Bactrocera</taxon>
    </lineage>
</organism>
<dbReference type="GO" id="GO:0032981">
    <property type="term" value="P:mitochondrial respiratory chain complex I assembly"/>
    <property type="evidence" value="ECO:0007669"/>
    <property type="project" value="InterPro"/>
</dbReference>
<dbReference type="GeneID" id="108974994"/>
<protein>
    <submittedName>
        <fullName evidence="1">Protein NDUFAF4</fullName>
    </submittedName>
</protein>
<gene>
    <name evidence="1" type="primary">CG11722</name>
    <name evidence="1" type="ORF">c0_g2_i2</name>
</gene>
<accession>A0A0K8UAT0</accession>
<proteinExistence type="predicted"/>
<dbReference type="OrthoDB" id="2434756at2759"/>
<dbReference type="Pfam" id="PF06784">
    <property type="entry name" value="UPF0240"/>
    <property type="match status" value="1"/>
</dbReference>
<evidence type="ECO:0000313" key="1">
    <source>
        <dbReference type="EMBL" id="JAI23762.1"/>
    </source>
</evidence>